<organism evidence="8 9">
    <name type="scientific">Tremella mesenterica</name>
    <name type="common">Jelly fungus</name>
    <dbReference type="NCBI Taxonomy" id="5217"/>
    <lineage>
        <taxon>Eukaryota</taxon>
        <taxon>Fungi</taxon>
        <taxon>Dikarya</taxon>
        <taxon>Basidiomycota</taxon>
        <taxon>Agaricomycotina</taxon>
        <taxon>Tremellomycetes</taxon>
        <taxon>Tremellales</taxon>
        <taxon>Tremellaceae</taxon>
        <taxon>Tremella</taxon>
    </lineage>
</organism>
<dbReference type="InterPro" id="IPR032675">
    <property type="entry name" value="LRR_dom_sf"/>
</dbReference>
<dbReference type="Pfam" id="PF13855">
    <property type="entry name" value="LRR_8"/>
    <property type="match status" value="1"/>
</dbReference>
<dbReference type="Proteomes" id="UP000289152">
    <property type="component" value="Unassembled WGS sequence"/>
</dbReference>
<evidence type="ECO:0000256" key="5">
    <source>
        <dbReference type="ARBA" id="ARBA00023460"/>
    </source>
</evidence>
<dbReference type="FunCoup" id="A0A4Q1BGT7">
    <property type="interactions" value="207"/>
</dbReference>
<keyword evidence="2" id="KW-0433">Leucine-rich repeat</keyword>
<dbReference type="InterPro" id="IPR003591">
    <property type="entry name" value="Leu-rich_rpt_typical-subtyp"/>
</dbReference>
<comment type="similarity">
    <text evidence="5">Belongs to the SDS22 family.</text>
</comment>
<feature type="domain" description="U2A'/phosphoprotein 32 family A C-terminal" evidence="7">
    <location>
        <begin position="418"/>
        <end position="436"/>
    </location>
</feature>
<evidence type="ECO:0000256" key="2">
    <source>
        <dbReference type="ARBA" id="ARBA00022614"/>
    </source>
</evidence>
<dbReference type="SMART" id="SM00365">
    <property type="entry name" value="LRR_SD22"/>
    <property type="match status" value="10"/>
</dbReference>
<evidence type="ECO:0000256" key="6">
    <source>
        <dbReference type="SAM" id="MobiDB-lite"/>
    </source>
</evidence>
<dbReference type="Pfam" id="PF12799">
    <property type="entry name" value="LRR_4"/>
    <property type="match status" value="1"/>
</dbReference>
<comment type="caution">
    <text evidence="8">The sequence shown here is derived from an EMBL/GenBank/DDBJ whole genome shotgun (WGS) entry which is preliminary data.</text>
</comment>
<evidence type="ECO:0000256" key="3">
    <source>
        <dbReference type="ARBA" id="ARBA00022737"/>
    </source>
</evidence>
<name>A0A4Q1BGT7_TREME</name>
<dbReference type="InterPro" id="IPR003603">
    <property type="entry name" value="U2A'_phosphoprotein32A_C"/>
</dbReference>
<dbReference type="InterPro" id="IPR025875">
    <property type="entry name" value="Leu-rich_rpt_4"/>
</dbReference>
<feature type="region of interest" description="Disordered" evidence="6">
    <location>
        <begin position="1"/>
        <end position="63"/>
    </location>
</feature>
<dbReference type="InterPro" id="IPR050576">
    <property type="entry name" value="Cilia_flagella_integrity"/>
</dbReference>
<dbReference type="SMART" id="SM00369">
    <property type="entry name" value="LRR_TYP"/>
    <property type="match status" value="6"/>
</dbReference>
<evidence type="ECO:0000259" key="7">
    <source>
        <dbReference type="SMART" id="SM00446"/>
    </source>
</evidence>
<dbReference type="InterPro" id="IPR001611">
    <property type="entry name" value="Leu-rich_rpt"/>
</dbReference>
<dbReference type="SUPFAM" id="SSF52058">
    <property type="entry name" value="L domain-like"/>
    <property type="match status" value="1"/>
</dbReference>
<dbReference type="PANTHER" id="PTHR45973:SF23">
    <property type="entry name" value="PROTEIN PHOSPHATASE 1 REGULATORY SUBUNIT 7"/>
    <property type="match status" value="1"/>
</dbReference>
<comment type="subcellular location">
    <subcellularLocation>
        <location evidence="1">Nucleus</location>
    </subcellularLocation>
</comment>
<dbReference type="VEuPathDB" id="FungiDB:TREMEDRAFT_24836"/>
<dbReference type="GO" id="GO:0005634">
    <property type="term" value="C:nucleus"/>
    <property type="evidence" value="ECO:0007669"/>
    <property type="project" value="UniProtKB-SubCell"/>
</dbReference>
<accession>A0A4Q1BGT7</accession>
<keyword evidence="9" id="KW-1185">Reference proteome</keyword>
<dbReference type="EMBL" id="SDIL01000087">
    <property type="protein sequence ID" value="RXK36796.1"/>
    <property type="molecule type" value="Genomic_DNA"/>
</dbReference>
<dbReference type="STRING" id="5217.A0A4Q1BGT7"/>
<sequence length="443" mass="49647">MSDPTDEPNHLTDEERLNRKSEVPTLNAPVVEGVESGHFIDTGDEKGVNGMGNASSPKMKNNANDKKEIVEGLGQAKELQGGMKNAIRTEEGQEADGKVKPKPRARLGDAEIVYLSDSDPEDEVYHDGEEEGEEGDWLKGYGDDTEDLQLQHLRLKTPTLLSLNLGRFKHLKRLCLRQNELISPLPPQALDGLEELEEIDLYDNRLGPVVEDEELKGCKNVTSLDLSFNNIRHPPTLPSMKQVNTLYLVQNKISHVEEGCLDWAAGSLKSLELGGNRIRAIENLDQLVLLEELWLGKNKIRILENLTTFTNLRILSLQSNRITKIQGLENLISLEELYLSHNGIKKIEGLEKNVKLTTLDIGNNMVEEIEGISHLVQLEEFWASNNQIQNLSALETQLSPLPNLTTVYLEGNPCQSNDVNYRRKVILALPQVQQVDATYVKVM</sequence>
<keyword evidence="3" id="KW-0677">Repeat</keyword>
<evidence type="ECO:0000313" key="9">
    <source>
        <dbReference type="Proteomes" id="UP000289152"/>
    </source>
</evidence>
<keyword evidence="4" id="KW-0539">Nucleus</keyword>
<dbReference type="PROSITE" id="PS51450">
    <property type="entry name" value="LRR"/>
    <property type="match status" value="7"/>
</dbReference>
<dbReference type="OrthoDB" id="266138at2759"/>
<reference evidence="8 9" key="1">
    <citation type="submission" date="2016-06" db="EMBL/GenBank/DDBJ databases">
        <title>Evolution of pathogenesis and genome organization in the Tremellales.</title>
        <authorList>
            <person name="Cuomo C."/>
            <person name="Litvintseva A."/>
            <person name="Heitman J."/>
            <person name="Chen Y."/>
            <person name="Sun S."/>
            <person name="Springer D."/>
            <person name="Dromer F."/>
            <person name="Young S."/>
            <person name="Zeng Q."/>
            <person name="Chapman S."/>
            <person name="Gujja S."/>
            <person name="Saif S."/>
            <person name="Birren B."/>
        </authorList>
    </citation>
    <scope>NUCLEOTIDE SEQUENCE [LARGE SCALE GENOMIC DNA]</scope>
    <source>
        <strain evidence="8 9">ATCC 28783</strain>
    </source>
</reference>
<proteinExistence type="inferred from homology"/>
<protein>
    <submittedName>
        <fullName evidence="8">Enzyme regulator</fullName>
    </submittedName>
</protein>
<dbReference type="AlphaFoldDB" id="A0A4Q1BGT7"/>
<feature type="compositionally biased region" description="Basic and acidic residues" evidence="6">
    <location>
        <begin position="7"/>
        <end position="22"/>
    </location>
</feature>
<dbReference type="InParanoid" id="A0A4Q1BGT7"/>
<feature type="compositionally biased region" description="Polar residues" evidence="6">
    <location>
        <begin position="52"/>
        <end position="62"/>
    </location>
</feature>
<gene>
    <name evidence="8" type="ORF">M231_05957</name>
</gene>
<dbReference type="Gene3D" id="3.80.10.10">
    <property type="entry name" value="Ribonuclease Inhibitor"/>
    <property type="match status" value="2"/>
</dbReference>
<evidence type="ECO:0000313" key="8">
    <source>
        <dbReference type="EMBL" id="RXK36796.1"/>
    </source>
</evidence>
<dbReference type="SMART" id="SM00446">
    <property type="entry name" value="LRRcap"/>
    <property type="match status" value="1"/>
</dbReference>
<evidence type="ECO:0000256" key="1">
    <source>
        <dbReference type="ARBA" id="ARBA00004123"/>
    </source>
</evidence>
<evidence type="ECO:0000256" key="4">
    <source>
        <dbReference type="ARBA" id="ARBA00023242"/>
    </source>
</evidence>
<dbReference type="FunFam" id="3.80.10.10:FF:000055">
    <property type="entry name" value="Protein phosphatase 1 regulatory subunit 7"/>
    <property type="match status" value="1"/>
</dbReference>
<dbReference type="PANTHER" id="PTHR45973">
    <property type="entry name" value="PROTEIN PHOSPHATASE 1 REGULATORY SUBUNIT SDS22-RELATED"/>
    <property type="match status" value="1"/>
</dbReference>